<dbReference type="PANTHER" id="PTHR11219:SF69">
    <property type="entry name" value="TENEURIN-A"/>
    <property type="match status" value="1"/>
</dbReference>
<keyword evidence="2" id="KW-0677">Repeat</keyword>
<sequence length="399" mass="45526">MVIDMAKYFILFLFIIKIAKLETGNNTNEIELFNNQYNNSLINSLSSSNGVANKSLIENFLQTESIKNVTSSDVVEQNKEIKNIDYDNNVDRYSISETTKNLTLNKNVLNETTTTLPIRKEIDNDISKIIFSPRPCLNNGTFVNGKCNCIYPYTGTLCQDFACVHGLSTGVRYNKHSLFFSKMCICNDGWDGELCDIPTTEQCNERGNYVNGICQCQGLYFGENCQYVRSCNHGNLSHGRCLCESGWEGDYCESIICRHGHPNLKNNSESCVCPPRYAGIHCEKCAQKGKHVTKYPECTIEIESHASEIYRKKNDHQMLHRIYVIGGSLLFLFLVIAIIFIRHWIYIKLNPPQEDIAALRSQYYHQQLEKLLLDKQAKDTAVNPDKMPYIEDNDIPLIT</sequence>
<dbReference type="Gene3D" id="2.10.25.10">
    <property type="entry name" value="Laminin"/>
    <property type="match status" value="1"/>
</dbReference>
<keyword evidence="3 4" id="KW-1015">Disulfide bond</keyword>
<feature type="transmembrane region" description="Helical" evidence="5">
    <location>
        <begin position="322"/>
        <end position="341"/>
    </location>
</feature>
<evidence type="ECO:0000256" key="6">
    <source>
        <dbReference type="SAM" id="SignalP"/>
    </source>
</evidence>
<organism evidence="8 9">
    <name type="scientific">Strongyloides papillosus</name>
    <name type="common">Intestinal threadworm</name>
    <dbReference type="NCBI Taxonomy" id="174720"/>
    <lineage>
        <taxon>Eukaryota</taxon>
        <taxon>Metazoa</taxon>
        <taxon>Ecdysozoa</taxon>
        <taxon>Nematoda</taxon>
        <taxon>Chromadorea</taxon>
        <taxon>Rhabditida</taxon>
        <taxon>Tylenchina</taxon>
        <taxon>Panagrolaimomorpha</taxon>
        <taxon>Strongyloidoidea</taxon>
        <taxon>Strongyloididae</taxon>
        <taxon>Strongyloides</taxon>
    </lineage>
</organism>
<evidence type="ECO:0000256" key="5">
    <source>
        <dbReference type="SAM" id="Phobius"/>
    </source>
</evidence>
<feature type="disulfide bond" evidence="4">
    <location>
        <begin position="273"/>
        <end position="282"/>
    </location>
</feature>
<dbReference type="PROSITE" id="PS01186">
    <property type="entry name" value="EGF_2"/>
    <property type="match status" value="1"/>
</dbReference>
<evidence type="ECO:0000313" key="8">
    <source>
        <dbReference type="Proteomes" id="UP000046392"/>
    </source>
</evidence>
<name>A0A0N5C4E4_STREA</name>
<keyword evidence="6" id="KW-0732">Signal</keyword>
<feature type="signal peptide" evidence="6">
    <location>
        <begin position="1"/>
        <end position="21"/>
    </location>
</feature>
<keyword evidence="5" id="KW-1133">Transmembrane helix</keyword>
<evidence type="ECO:0000256" key="4">
    <source>
        <dbReference type="PROSITE-ProRule" id="PRU00076"/>
    </source>
</evidence>
<dbReference type="InterPro" id="IPR002049">
    <property type="entry name" value="LE_dom"/>
</dbReference>
<dbReference type="AlphaFoldDB" id="A0A0N5C4E4"/>
<dbReference type="Gene3D" id="2.170.300.10">
    <property type="entry name" value="Tie2 ligand-binding domain superfamily"/>
    <property type="match status" value="1"/>
</dbReference>
<dbReference type="STRING" id="174720.A0A0N5C4E4"/>
<keyword evidence="1 4" id="KW-0245">EGF-like domain</keyword>
<keyword evidence="5" id="KW-0812">Transmembrane</keyword>
<keyword evidence="8" id="KW-1185">Reference proteome</keyword>
<keyword evidence="5" id="KW-0472">Membrane</keyword>
<evidence type="ECO:0000256" key="1">
    <source>
        <dbReference type="ARBA" id="ARBA00022536"/>
    </source>
</evidence>
<protein>
    <submittedName>
        <fullName evidence="9">EGF-like domain-containing protein</fullName>
    </submittedName>
</protein>
<dbReference type="Proteomes" id="UP000046392">
    <property type="component" value="Unplaced"/>
</dbReference>
<dbReference type="InterPro" id="IPR051216">
    <property type="entry name" value="Teneurin"/>
</dbReference>
<reference evidence="9" key="1">
    <citation type="submission" date="2017-02" db="UniProtKB">
        <authorList>
            <consortium name="WormBaseParasite"/>
        </authorList>
    </citation>
    <scope>IDENTIFICATION</scope>
</reference>
<proteinExistence type="predicted"/>
<accession>A0A0N5C4E4</accession>
<evidence type="ECO:0000256" key="2">
    <source>
        <dbReference type="ARBA" id="ARBA00022737"/>
    </source>
</evidence>
<feature type="chain" id="PRO_5005895333" evidence="6">
    <location>
        <begin position="22"/>
        <end position="399"/>
    </location>
</feature>
<dbReference type="PROSITE" id="PS50026">
    <property type="entry name" value="EGF_3"/>
    <property type="match status" value="1"/>
</dbReference>
<dbReference type="PANTHER" id="PTHR11219">
    <property type="entry name" value="TENEURIN AND N-ACETYLGLUCOSAMINE-1-PHOSPHODIESTER ALPHA-N-ACETYLGLUCOSAMINIDASE"/>
    <property type="match status" value="1"/>
</dbReference>
<comment type="caution">
    <text evidence="4">Lacks conserved residue(s) required for the propagation of feature annotation.</text>
</comment>
<dbReference type="PROSITE" id="PS00022">
    <property type="entry name" value="EGF_1"/>
    <property type="match status" value="2"/>
</dbReference>
<evidence type="ECO:0000313" key="9">
    <source>
        <dbReference type="WBParaSite" id="SPAL_0001282500.1"/>
    </source>
</evidence>
<evidence type="ECO:0000256" key="3">
    <source>
        <dbReference type="ARBA" id="ARBA00023157"/>
    </source>
</evidence>
<dbReference type="WBParaSite" id="SPAL_0001282500.1">
    <property type="protein sequence ID" value="SPAL_0001282500.1"/>
    <property type="gene ID" value="SPAL_0001282500"/>
</dbReference>
<dbReference type="Pfam" id="PF00053">
    <property type="entry name" value="EGF_laminin"/>
    <property type="match status" value="1"/>
</dbReference>
<evidence type="ECO:0000259" key="7">
    <source>
        <dbReference type="PROSITE" id="PS50026"/>
    </source>
</evidence>
<dbReference type="InterPro" id="IPR000742">
    <property type="entry name" value="EGF"/>
</dbReference>
<feature type="domain" description="EGF-like" evidence="7">
    <location>
        <begin position="248"/>
        <end position="283"/>
    </location>
</feature>